<reference evidence="9 10" key="1">
    <citation type="journal article" date="2015" name="Plant Cell">
        <title>Oil accumulation by the oleaginous diatom Fistulifera solaris as revealed by the genome and transcriptome.</title>
        <authorList>
            <person name="Tanaka T."/>
            <person name="Maeda Y."/>
            <person name="Veluchamy A."/>
            <person name="Tanaka M."/>
            <person name="Abida H."/>
            <person name="Marechal E."/>
            <person name="Bowler C."/>
            <person name="Muto M."/>
            <person name="Sunaga Y."/>
            <person name="Tanaka M."/>
            <person name="Yoshino T."/>
            <person name="Taniguchi T."/>
            <person name="Fukuda Y."/>
            <person name="Nemoto M."/>
            <person name="Matsumoto M."/>
            <person name="Wong P.S."/>
            <person name="Aburatani S."/>
            <person name="Fujibuchi W."/>
        </authorList>
    </citation>
    <scope>NUCLEOTIDE SEQUENCE [LARGE SCALE GENOMIC DNA]</scope>
    <source>
        <strain evidence="9 10">JPCC DA0580</strain>
    </source>
</reference>
<feature type="domain" description="Endoplasmic reticulum vesicle transporter C-terminal" evidence="7">
    <location>
        <begin position="165"/>
        <end position="384"/>
    </location>
</feature>
<dbReference type="InterPro" id="IPR045888">
    <property type="entry name" value="Erv"/>
</dbReference>
<dbReference type="GO" id="GO:0005783">
    <property type="term" value="C:endoplasmic reticulum"/>
    <property type="evidence" value="ECO:0007669"/>
    <property type="project" value="TreeGrafter"/>
</dbReference>
<evidence type="ECO:0000259" key="7">
    <source>
        <dbReference type="Pfam" id="PF07970"/>
    </source>
</evidence>
<feature type="domain" description="Endoplasmic reticulum vesicle transporter N-terminal" evidence="8">
    <location>
        <begin position="9"/>
        <end position="97"/>
    </location>
</feature>
<protein>
    <recommendedName>
        <fullName evidence="11">Endoplasmic reticulum-Golgi intermediate compartment protein 3</fullName>
    </recommendedName>
</protein>
<dbReference type="InterPro" id="IPR012936">
    <property type="entry name" value="Erv_C"/>
</dbReference>
<dbReference type="OrthoDB" id="270930at2759"/>
<sequence>MSSTLKERLKKIDTHSSVSNEFRVYTVSGAVLSVTTVCFILYLVWTEITFNFQTTIQQRVHVNATSPRGLEMEFDITLHSVKCSQLSIDAQDPSGQSMSLHLDKEHHVWKHRVELADNGAKFNVIGSRNKIELGSTLLDMETIEYKIAENTELIRDDNDGDCLSCYGAGDEDECCNTCEDIQRAYKRKGWALPDLSTFAQCRQSPQADEGEHEGCNVHGKVALDSGGGNLHLAPGEDMTNGLTRPASVSLFDLLLLKFHEWNVTHTIHKLRFGPEHPDAIYQLEGQRRVVKDSHGMYQYYLQIIPTQYKFQNGTTIQTNQYSVTEHLRHVPPGSNRGLPGVFFFYEVSPLHVEITEGYRKGWIAFVTSVCAVVGGVVTTMGLLDQYLFGRKDPRTRQQLAL</sequence>
<dbReference type="InParanoid" id="A0A1Z5JLU5"/>
<evidence type="ECO:0000256" key="2">
    <source>
        <dbReference type="ARBA" id="ARBA00005648"/>
    </source>
</evidence>
<dbReference type="EMBL" id="BDSP01000084">
    <property type="protein sequence ID" value="GAX14822.1"/>
    <property type="molecule type" value="Genomic_DNA"/>
</dbReference>
<comment type="subcellular location">
    <subcellularLocation>
        <location evidence="1">Membrane</location>
        <topology evidence="1">Multi-pass membrane protein</topology>
    </subcellularLocation>
</comment>
<dbReference type="GO" id="GO:0016020">
    <property type="term" value="C:membrane"/>
    <property type="evidence" value="ECO:0007669"/>
    <property type="project" value="UniProtKB-SubCell"/>
</dbReference>
<evidence type="ECO:0000259" key="8">
    <source>
        <dbReference type="Pfam" id="PF13850"/>
    </source>
</evidence>
<evidence type="ECO:0000256" key="6">
    <source>
        <dbReference type="SAM" id="Phobius"/>
    </source>
</evidence>
<accession>A0A1Z5JLU5</accession>
<dbReference type="PANTHER" id="PTHR10984:SF25">
    <property type="entry name" value="ENDOPLASMIC RETICULUM-GOLGI INTERMEDIATE COMPARTMENT PROTEIN 3"/>
    <property type="match status" value="1"/>
</dbReference>
<dbReference type="Pfam" id="PF13850">
    <property type="entry name" value="ERGIC_N"/>
    <property type="match status" value="1"/>
</dbReference>
<evidence type="ECO:0000256" key="3">
    <source>
        <dbReference type="ARBA" id="ARBA00022692"/>
    </source>
</evidence>
<dbReference type="GO" id="GO:0030134">
    <property type="term" value="C:COPII-coated ER to Golgi transport vesicle"/>
    <property type="evidence" value="ECO:0007669"/>
    <property type="project" value="TreeGrafter"/>
</dbReference>
<dbReference type="AlphaFoldDB" id="A0A1Z5JLU5"/>
<feature type="transmembrane region" description="Helical" evidence="6">
    <location>
        <begin position="24"/>
        <end position="45"/>
    </location>
</feature>
<feature type="transmembrane region" description="Helical" evidence="6">
    <location>
        <begin position="362"/>
        <end position="383"/>
    </location>
</feature>
<evidence type="ECO:0000256" key="4">
    <source>
        <dbReference type="ARBA" id="ARBA00022989"/>
    </source>
</evidence>
<evidence type="ECO:0000256" key="1">
    <source>
        <dbReference type="ARBA" id="ARBA00004141"/>
    </source>
</evidence>
<dbReference type="PANTHER" id="PTHR10984">
    <property type="entry name" value="ENDOPLASMIC RETICULUM-GOLGI INTERMEDIATE COMPARTMENT PROTEIN"/>
    <property type="match status" value="1"/>
</dbReference>
<proteinExistence type="inferred from homology"/>
<evidence type="ECO:0000256" key="5">
    <source>
        <dbReference type="ARBA" id="ARBA00023136"/>
    </source>
</evidence>
<evidence type="ECO:0000313" key="10">
    <source>
        <dbReference type="Proteomes" id="UP000198406"/>
    </source>
</evidence>
<evidence type="ECO:0000313" key="9">
    <source>
        <dbReference type="EMBL" id="GAX14822.1"/>
    </source>
</evidence>
<dbReference type="Proteomes" id="UP000198406">
    <property type="component" value="Unassembled WGS sequence"/>
</dbReference>
<keyword evidence="4 6" id="KW-1133">Transmembrane helix</keyword>
<comment type="caution">
    <text evidence="9">The sequence shown here is derived from an EMBL/GenBank/DDBJ whole genome shotgun (WGS) entry which is preliminary data.</text>
</comment>
<keyword evidence="3 6" id="KW-0812">Transmembrane</keyword>
<keyword evidence="5 6" id="KW-0472">Membrane</keyword>
<keyword evidence="10" id="KW-1185">Reference proteome</keyword>
<dbReference type="InterPro" id="IPR039542">
    <property type="entry name" value="Erv_N"/>
</dbReference>
<organism evidence="9 10">
    <name type="scientific">Fistulifera solaris</name>
    <name type="common">Oleaginous diatom</name>
    <dbReference type="NCBI Taxonomy" id="1519565"/>
    <lineage>
        <taxon>Eukaryota</taxon>
        <taxon>Sar</taxon>
        <taxon>Stramenopiles</taxon>
        <taxon>Ochrophyta</taxon>
        <taxon>Bacillariophyta</taxon>
        <taxon>Bacillariophyceae</taxon>
        <taxon>Bacillariophycidae</taxon>
        <taxon>Naviculales</taxon>
        <taxon>Naviculaceae</taxon>
        <taxon>Fistulifera</taxon>
    </lineage>
</organism>
<comment type="similarity">
    <text evidence="2">Belongs to the ERGIC family.</text>
</comment>
<gene>
    <name evidence="9" type="ORF">FisN_29Lh026</name>
</gene>
<name>A0A1Z5JLU5_FISSO</name>
<dbReference type="Pfam" id="PF07970">
    <property type="entry name" value="COPIIcoated_ERV"/>
    <property type="match status" value="1"/>
</dbReference>
<evidence type="ECO:0008006" key="11">
    <source>
        <dbReference type="Google" id="ProtNLM"/>
    </source>
</evidence>